<protein>
    <submittedName>
        <fullName evidence="6">Methyl-accepting chemotaxis protein</fullName>
    </submittedName>
</protein>
<evidence type="ECO:0000313" key="7">
    <source>
        <dbReference type="Proteomes" id="UP001606301"/>
    </source>
</evidence>
<accession>A0ABW7FNH4</accession>
<name>A0ABW7FNH4_9BURK</name>
<evidence type="ECO:0000256" key="2">
    <source>
        <dbReference type="ARBA" id="ARBA00029447"/>
    </source>
</evidence>
<dbReference type="SUPFAM" id="SSF58104">
    <property type="entry name" value="Methyl-accepting chemotaxis protein (MCP) signaling domain"/>
    <property type="match status" value="1"/>
</dbReference>
<dbReference type="PRINTS" id="PR00260">
    <property type="entry name" value="CHEMTRNSDUCR"/>
</dbReference>
<dbReference type="InterPro" id="IPR003660">
    <property type="entry name" value="HAMP_dom"/>
</dbReference>
<comment type="similarity">
    <text evidence="2">Belongs to the methyl-accepting chemotaxis (MCP) protein family.</text>
</comment>
<organism evidence="6 7">
    <name type="scientific">Pelomonas margarita</name>
    <dbReference type="NCBI Taxonomy" id="3299031"/>
    <lineage>
        <taxon>Bacteria</taxon>
        <taxon>Pseudomonadati</taxon>
        <taxon>Pseudomonadota</taxon>
        <taxon>Betaproteobacteria</taxon>
        <taxon>Burkholderiales</taxon>
        <taxon>Sphaerotilaceae</taxon>
        <taxon>Roseateles</taxon>
    </lineage>
</organism>
<gene>
    <name evidence="6" type="ORF">ACG0Z3_19515</name>
</gene>
<dbReference type="PROSITE" id="PS50111">
    <property type="entry name" value="CHEMOTAXIS_TRANSDUC_2"/>
    <property type="match status" value="1"/>
</dbReference>
<dbReference type="InterPro" id="IPR004090">
    <property type="entry name" value="Chemotax_Me-accpt_rcpt"/>
</dbReference>
<dbReference type="PANTHER" id="PTHR43531">
    <property type="entry name" value="PROTEIN ICFG"/>
    <property type="match status" value="1"/>
</dbReference>
<dbReference type="RefSeq" id="WP_394400616.1">
    <property type="nucleotide sequence ID" value="NZ_JBIGHW010000013.1"/>
</dbReference>
<evidence type="ECO:0000259" key="4">
    <source>
        <dbReference type="PROSITE" id="PS50111"/>
    </source>
</evidence>
<dbReference type="Proteomes" id="UP001606301">
    <property type="component" value="Unassembled WGS sequence"/>
</dbReference>
<reference evidence="6 7" key="1">
    <citation type="submission" date="2024-08" db="EMBL/GenBank/DDBJ databases">
        <authorList>
            <person name="Lu H."/>
        </authorList>
    </citation>
    <scope>NUCLEOTIDE SEQUENCE [LARGE SCALE GENOMIC DNA]</scope>
    <source>
        <strain evidence="6 7">LKC17W</strain>
    </source>
</reference>
<feature type="domain" description="HAMP" evidence="5">
    <location>
        <begin position="213"/>
        <end position="265"/>
    </location>
</feature>
<feature type="domain" description="Methyl-accepting transducer" evidence="4">
    <location>
        <begin position="270"/>
        <end position="499"/>
    </location>
</feature>
<keyword evidence="1" id="KW-0488">Methylation</keyword>
<dbReference type="PROSITE" id="PS50885">
    <property type="entry name" value="HAMP"/>
    <property type="match status" value="1"/>
</dbReference>
<dbReference type="InterPro" id="IPR047347">
    <property type="entry name" value="YvaQ-like_sensor"/>
</dbReference>
<evidence type="ECO:0000313" key="6">
    <source>
        <dbReference type="EMBL" id="MFG6442884.1"/>
    </source>
</evidence>
<sequence>MNLLSNLSLGKRLYLLAGAVTLALVALAATAHVQLSHVMDTARRTETARVPQLRQISDMELTVTRTSLQLRHGMLARDPAELAATLADIGRLRQLLNDQQQQYEQGLFTPAGKQRYAALPPVMAEFWRQGEANLALVQAGNREEAFAFLVDRTIPARNALLKVLADIRAYQEGALNHDIEGLVDNVQATLRLIEVLAVAIAAGLVLAAWRLAGSLRRRVALARRVAERVRDGDLATATTDDHRDELSPLLQALQGMRVALIEIVGHVRGNAESVASASEQIAQGNQDLSERTERQAAAVQQAATTMDHLGQTLQQTADNAGEASQLARNASLVAKRGGEVVGQVVNTMGAIREASGRIADITSLIDSIAFQTNILALNAAVEAARAGEHGRGFAVVASEVRTLAQRAADAAKDIKGLITTSVERVERGDALVGEAGATMKDIVSAVDRVNQIVADISAASRQQSTGVSSVAGTVGEMDQGLQQNAALVEEAAAAAATLNNQAARMVDAVAVFRV</sequence>
<dbReference type="CDD" id="cd11386">
    <property type="entry name" value="MCP_signal"/>
    <property type="match status" value="1"/>
</dbReference>
<evidence type="ECO:0000259" key="5">
    <source>
        <dbReference type="PROSITE" id="PS50885"/>
    </source>
</evidence>
<evidence type="ECO:0000256" key="3">
    <source>
        <dbReference type="PROSITE-ProRule" id="PRU00284"/>
    </source>
</evidence>
<dbReference type="PANTHER" id="PTHR43531:SF14">
    <property type="entry name" value="METHYL-ACCEPTING CHEMOTAXIS PROTEIN I-RELATED"/>
    <property type="match status" value="1"/>
</dbReference>
<keyword evidence="3" id="KW-0807">Transducer</keyword>
<dbReference type="InterPro" id="IPR024478">
    <property type="entry name" value="HlyB_4HB_MCP"/>
</dbReference>
<dbReference type="Pfam" id="PF12729">
    <property type="entry name" value="4HB_MCP_1"/>
    <property type="match status" value="1"/>
</dbReference>
<dbReference type="CDD" id="cd19411">
    <property type="entry name" value="MCP2201-like_sensor"/>
    <property type="match status" value="1"/>
</dbReference>
<keyword evidence="7" id="KW-1185">Reference proteome</keyword>
<comment type="caution">
    <text evidence="6">The sequence shown here is derived from an EMBL/GenBank/DDBJ whole genome shotgun (WGS) entry which is preliminary data.</text>
</comment>
<dbReference type="InterPro" id="IPR004089">
    <property type="entry name" value="MCPsignal_dom"/>
</dbReference>
<dbReference type="InterPro" id="IPR051310">
    <property type="entry name" value="MCP_chemotaxis"/>
</dbReference>
<evidence type="ECO:0000256" key="1">
    <source>
        <dbReference type="ARBA" id="ARBA00022481"/>
    </source>
</evidence>
<proteinExistence type="inferred from homology"/>
<dbReference type="Gene3D" id="1.10.287.950">
    <property type="entry name" value="Methyl-accepting chemotaxis protein"/>
    <property type="match status" value="1"/>
</dbReference>
<dbReference type="SMART" id="SM00283">
    <property type="entry name" value="MA"/>
    <property type="match status" value="1"/>
</dbReference>
<dbReference type="EMBL" id="JBIGHW010000013">
    <property type="protein sequence ID" value="MFG6442884.1"/>
    <property type="molecule type" value="Genomic_DNA"/>
</dbReference>
<dbReference type="Pfam" id="PF00015">
    <property type="entry name" value="MCPsignal"/>
    <property type="match status" value="1"/>
</dbReference>